<sequence length="387" mass="41500">MTTRGKIRQYLIGAACAAGALMAPEAHAAGVLRVCADPDNLPFSKADGPEHGLYVELANMVARRMGDTAQYVWWLSFSEKKALRNTLLNDKCDAYFALPADPEYKAPGVQRTQAFLDMSYAIVAPAEDKINGLADLRGKRVAVLSGSAPHILLASQKGYTTSSFVLNEDAMNALDKGEVDAAILWGPSAGYENLTRFHSRWRVTPVSGEGMSGRMAVAVRWGNDALAADINQALIDLRPDIVALADKYGFPRGKPVRLASASDGSRSMHGSGANGPADSLVQARVVRAGFIKTADTTQPAAATGGDAKAGREFFNSTCAHCHSTDGASPISARDLRRLKSRYKDQWPETAETTIKNGRPDAGMPTWAGILSQKDIDDIVSFLTTIQK</sequence>
<keyword evidence="3 6" id="KW-0732">Signal</keyword>
<dbReference type="GO" id="GO:0009055">
    <property type="term" value="F:electron transfer activity"/>
    <property type="evidence" value="ECO:0007669"/>
    <property type="project" value="InterPro"/>
</dbReference>
<evidence type="ECO:0000256" key="2">
    <source>
        <dbReference type="ARBA" id="ARBA00022723"/>
    </source>
</evidence>
<reference evidence="8 9" key="1">
    <citation type="submission" date="2019-01" db="EMBL/GenBank/DDBJ databases">
        <title>Genomic insights into a novel species Rhodoferax sp.</title>
        <authorList>
            <person name="Jin L."/>
        </authorList>
    </citation>
    <scope>NUCLEOTIDE SEQUENCE [LARGE SCALE GENOMIC DNA]</scope>
    <source>
        <strain evidence="8 9">CHu59-6-5</strain>
    </source>
</reference>
<dbReference type="RefSeq" id="WP_142818162.1">
    <property type="nucleotide sequence ID" value="NZ_CP035503.1"/>
</dbReference>
<evidence type="ECO:0000256" key="3">
    <source>
        <dbReference type="ARBA" id="ARBA00022729"/>
    </source>
</evidence>
<dbReference type="KEGG" id="rhf:EUB48_06720"/>
<keyword evidence="4 5" id="KW-0408">Iron</keyword>
<dbReference type="OrthoDB" id="8555942at2"/>
<evidence type="ECO:0000313" key="8">
    <source>
        <dbReference type="EMBL" id="QDL37010.1"/>
    </source>
</evidence>
<feature type="domain" description="Cytochrome c" evidence="7">
    <location>
        <begin position="305"/>
        <end position="386"/>
    </location>
</feature>
<proteinExistence type="predicted"/>
<name>A0A515D9C8_9BURK</name>
<dbReference type="GO" id="GO:0020037">
    <property type="term" value="F:heme binding"/>
    <property type="evidence" value="ECO:0007669"/>
    <property type="project" value="InterPro"/>
</dbReference>
<evidence type="ECO:0000256" key="5">
    <source>
        <dbReference type="PROSITE-ProRule" id="PRU00433"/>
    </source>
</evidence>
<evidence type="ECO:0000256" key="4">
    <source>
        <dbReference type="ARBA" id="ARBA00023004"/>
    </source>
</evidence>
<dbReference type="PANTHER" id="PTHR35936">
    <property type="entry name" value="MEMBRANE-BOUND LYTIC MUREIN TRANSGLYCOSYLASE F"/>
    <property type="match status" value="1"/>
</dbReference>
<evidence type="ECO:0000259" key="7">
    <source>
        <dbReference type="PROSITE" id="PS51007"/>
    </source>
</evidence>
<dbReference type="GO" id="GO:0046872">
    <property type="term" value="F:metal ion binding"/>
    <property type="evidence" value="ECO:0007669"/>
    <property type="project" value="UniProtKB-KW"/>
</dbReference>
<dbReference type="SUPFAM" id="SSF53850">
    <property type="entry name" value="Periplasmic binding protein-like II"/>
    <property type="match status" value="1"/>
</dbReference>
<dbReference type="Proteomes" id="UP000316798">
    <property type="component" value="Chromosome"/>
</dbReference>
<dbReference type="AlphaFoldDB" id="A0A515D9C8"/>
<dbReference type="EMBL" id="CP035503">
    <property type="protein sequence ID" value="QDL37010.1"/>
    <property type="molecule type" value="Genomic_DNA"/>
</dbReference>
<dbReference type="InterPro" id="IPR036909">
    <property type="entry name" value="Cyt_c-like_dom_sf"/>
</dbReference>
<dbReference type="SMART" id="SM00062">
    <property type="entry name" value="PBPb"/>
    <property type="match status" value="1"/>
</dbReference>
<dbReference type="Pfam" id="PF00497">
    <property type="entry name" value="SBP_bac_3"/>
    <property type="match status" value="1"/>
</dbReference>
<keyword evidence="1 5" id="KW-0349">Heme</keyword>
<evidence type="ECO:0000256" key="6">
    <source>
        <dbReference type="SAM" id="SignalP"/>
    </source>
</evidence>
<protein>
    <submittedName>
        <fullName evidence="8">Transporter substrate-binding domain-containing protein</fullName>
    </submittedName>
</protein>
<dbReference type="Pfam" id="PF13442">
    <property type="entry name" value="Cytochrome_CBB3"/>
    <property type="match status" value="1"/>
</dbReference>
<evidence type="ECO:0000256" key="1">
    <source>
        <dbReference type="ARBA" id="ARBA00022617"/>
    </source>
</evidence>
<dbReference type="PANTHER" id="PTHR35936:SF17">
    <property type="entry name" value="ARGININE-BINDING EXTRACELLULAR PROTEIN ARTP"/>
    <property type="match status" value="1"/>
</dbReference>
<organism evidence="8 9">
    <name type="scientific">Rhodoferax sediminis</name>
    <dbReference type="NCBI Taxonomy" id="2509614"/>
    <lineage>
        <taxon>Bacteria</taxon>
        <taxon>Pseudomonadati</taxon>
        <taxon>Pseudomonadota</taxon>
        <taxon>Betaproteobacteria</taxon>
        <taxon>Burkholderiales</taxon>
        <taxon>Comamonadaceae</taxon>
        <taxon>Rhodoferax</taxon>
    </lineage>
</organism>
<dbReference type="InterPro" id="IPR009056">
    <property type="entry name" value="Cyt_c-like_dom"/>
</dbReference>
<dbReference type="SUPFAM" id="SSF46626">
    <property type="entry name" value="Cytochrome c"/>
    <property type="match status" value="1"/>
</dbReference>
<dbReference type="Gene3D" id="3.40.190.10">
    <property type="entry name" value="Periplasmic binding protein-like II"/>
    <property type="match status" value="2"/>
</dbReference>
<dbReference type="PROSITE" id="PS51007">
    <property type="entry name" value="CYTC"/>
    <property type="match status" value="1"/>
</dbReference>
<keyword evidence="2 5" id="KW-0479">Metal-binding</keyword>
<evidence type="ECO:0000313" key="9">
    <source>
        <dbReference type="Proteomes" id="UP000316798"/>
    </source>
</evidence>
<keyword evidence="9" id="KW-1185">Reference proteome</keyword>
<accession>A0A515D9C8</accession>
<gene>
    <name evidence="8" type="ORF">EUB48_06720</name>
</gene>
<feature type="signal peptide" evidence="6">
    <location>
        <begin position="1"/>
        <end position="28"/>
    </location>
</feature>
<dbReference type="InterPro" id="IPR001638">
    <property type="entry name" value="Solute-binding_3/MltF_N"/>
</dbReference>
<feature type="chain" id="PRO_5022089927" evidence="6">
    <location>
        <begin position="29"/>
        <end position="387"/>
    </location>
</feature>
<dbReference type="Gene3D" id="1.10.760.10">
    <property type="entry name" value="Cytochrome c-like domain"/>
    <property type="match status" value="1"/>
</dbReference>